<keyword evidence="4" id="KW-0808">Transferase</keyword>
<keyword evidence="7" id="KW-0325">Glycoprotein</keyword>
<reference evidence="11" key="1">
    <citation type="submission" date="2025-08" db="UniProtKB">
        <authorList>
            <consortium name="RefSeq"/>
        </authorList>
    </citation>
    <scope>IDENTIFICATION</scope>
</reference>
<evidence type="ECO:0000256" key="2">
    <source>
        <dbReference type="ARBA" id="ARBA00006063"/>
    </source>
</evidence>
<evidence type="ECO:0000256" key="6">
    <source>
        <dbReference type="ARBA" id="ARBA00022824"/>
    </source>
</evidence>
<keyword evidence="6" id="KW-0256">Endoplasmic reticulum</keyword>
<dbReference type="InterPro" id="IPR017868">
    <property type="entry name" value="Filamin/ABP280_repeat-like"/>
</dbReference>
<gene>
    <name evidence="11" type="primary">LOC115220983</name>
</gene>
<dbReference type="GO" id="GO:0046527">
    <property type="term" value="F:glucosyltransferase activity"/>
    <property type="evidence" value="ECO:0007669"/>
    <property type="project" value="TreeGrafter"/>
</dbReference>
<dbReference type="PANTHER" id="PTHR12203:SF122">
    <property type="entry name" value="GLYCOSYL TRANSFERASE CAP10 DOMAIN-CONTAINING PROTEIN"/>
    <property type="match status" value="1"/>
</dbReference>
<dbReference type="Proteomes" id="UP000515154">
    <property type="component" value="Linkage group LG17"/>
</dbReference>
<dbReference type="Pfam" id="PF05686">
    <property type="entry name" value="Glyco_transf_90"/>
    <property type="match status" value="1"/>
</dbReference>
<dbReference type="InterPro" id="IPR051091">
    <property type="entry name" value="O-Glucosyltr/Glycosyltrsf_90"/>
</dbReference>
<evidence type="ECO:0000256" key="4">
    <source>
        <dbReference type="ARBA" id="ARBA00022679"/>
    </source>
</evidence>
<comment type="pathway">
    <text evidence="1">Protein modification; protein glycosylation.</text>
</comment>
<evidence type="ECO:0000256" key="3">
    <source>
        <dbReference type="ARBA" id="ARBA00022676"/>
    </source>
</evidence>
<organism evidence="10 11">
    <name type="scientific">Octopus sinensis</name>
    <name type="common">East Asian common octopus</name>
    <dbReference type="NCBI Taxonomy" id="2607531"/>
    <lineage>
        <taxon>Eukaryota</taxon>
        <taxon>Metazoa</taxon>
        <taxon>Spiralia</taxon>
        <taxon>Lophotrochozoa</taxon>
        <taxon>Mollusca</taxon>
        <taxon>Cephalopoda</taxon>
        <taxon>Coleoidea</taxon>
        <taxon>Octopodiformes</taxon>
        <taxon>Octopoda</taxon>
        <taxon>Incirrata</taxon>
        <taxon>Octopodidae</taxon>
        <taxon>Octopus</taxon>
    </lineage>
</organism>
<dbReference type="InterPro" id="IPR013783">
    <property type="entry name" value="Ig-like_fold"/>
</dbReference>
<dbReference type="PANTHER" id="PTHR12203">
    <property type="entry name" value="KDEL LYS-ASP-GLU-LEU CONTAINING - RELATED"/>
    <property type="match status" value="1"/>
</dbReference>
<evidence type="ECO:0000313" key="11">
    <source>
        <dbReference type="RefSeq" id="XP_029647059.1"/>
    </source>
</evidence>
<protein>
    <submittedName>
        <fullName evidence="11">Protein O-glucosyltransferase 2</fullName>
    </submittedName>
</protein>
<keyword evidence="10" id="KW-1185">Reference proteome</keyword>
<comment type="catalytic activity">
    <reaction evidence="9">
        <text>L-seryl-[EGF-like domain protein] + UDP-alpha-D-glucose = 3-O-(beta-D-glucosyl)-L-seryl-[EGF-like domain protein] + UDP + H(+)</text>
        <dbReference type="Rhea" id="RHEA:58116"/>
        <dbReference type="Rhea" id="RHEA-COMP:14610"/>
        <dbReference type="Rhea" id="RHEA-COMP:16010"/>
        <dbReference type="ChEBI" id="CHEBI:15378"/>
        <dbReference type="ChEBI" id="CHEBI:29999"/>
        <dbReference type="ChEBI" id="CHEBI:58223"/>
        <dbReference type="ChEBI" id="CHEBI:58885"/>
        <dbReference type="ChEBI" id="CHEBI:140576"/>
    </reaction>
</comment>
<dbReference type="AlphaFoldDB" id="A0A6P7T8C6"/>
<dbReference type="SMART" id="SM00672">
    <property type="entry name" value="CAP10"/>
    <property type="match status" value="1"/>
</dbReference>
<dbReference type="GO" id="GO:0012505">
    <property type="term" value="C:endomembrane system"/>
    <property type="evidence" value="ECO:0007669"/>
    <property type="project" value="TreeGrafter"/>
</dbReference>
<dbReference type="RefSeq" id="XP_029647059.1">
    <property type="nucleotide sequence ID" value="XM_029791199.2"/>
</dbReference>
<dbReference type="FunFam" id="2.60.40.10:FF:000419">
    <property type="entry name" value="KDEL (Lys-Asp-Glu-Leu) containing 1"/>
    <property type="match status" value="1"/>
</dbReference>
<keyword evidence="3" id="KW-0328">Glycosyltransferase</keyword>
<dbReference type="Gene3D" id="2.60.40.10">
    <property type="entry name" value="Immunoglobulins"/>
    <property type="match status" value="1"/>
</dbReference>
<dbReference type="PROSITE" id="PS50194">
    <property type="entry name" value="FILAMIN_REPEAT"/>
    <property type="match status" value="1"/>
</dbReference>
<evidence type="ECO:0000256" key="1">
    <source>
        <dbReference type="ARBA" id="ARBA00004922"/>
    </source>
</evidence>
<dbReference type="Pfam" id="PF00630">
    <property type="entry name" value="Filamin"/>
    <property type="match status" value="1"/>
</dbReference>
<accession>A0A6P7T8C6</accession>
<keyword evidence="5" id="KW-0732">Signal</keyword>
<sequence length="532" mass="61943">MLLSLTTSTCRTQETTNQVKVMIGKIFYFKIFLSCFLAIFNSDLLCVDAVSKTNVDRNKTLVWGIGLRANATLPVRYFFIQAVDRFGRNFTESVGEKAFQISLAVKGTNVWYGHNVFDRQDGSYIVRYRLHRSYKDIEIHVKHKGKHVSSSPFTLHGTSYHEDCYCPVLNFDKWLKAMECPSTYKQIDDDLQIWKNAINMEKLAPKIVKRFNHHGQHSICHYKIINNKLSRKCYGEHTGFSMFSDTPFLSLARKVILPDMDFFINLGDWPLSEKSSKQTYPIFSWCGSHETKDIVMPTYDITESTLGMMSKVTLDILSVQGNSPPWANKSNLAFWRGRDSREERLNLVMLSKKHPDLVDAMLTNMFFFPKDEKKYGKIVQPVSFFDFFKHKYQLNIDGTVAAYRFPYLLAGSSVVLKQDSHYYEHFYNELTPYVHYIPVKRNLSDLLDQLRWAKEHENEVKNIVENAQNYVLNRLLPKDIICYHAILINKYSKLLKSKPAPDSTFTKVDQPSDHDSYCQCHRKKPKKTHEEL</sequence>
<comment type="similarity">
    <text evidence="2">Belongs to the KDELC family.</text>
</comment>
<evidence type="ECO:0000256" key="8">
    <source>
        <dbReference type="ARBA" id="ARBA00047553"/>
    </source>
</evidence>
<evidence type="ECO:0000313" key="10">
    <source>
        <dbReference type="Proteomes" id="UP000515154"/>
    </source>
</evidence>
<evidence type="ECO:0000256" key="7">
    <source>
        <dbReference type="ARBA" id="ARBA00023180"/>
    </source>
</evidence>
<evidence type="ECO:0000256" key="5">
    <source>
        <dbReference type="ARBA" id="ARBA00022729"/>
    </source>
</evidence>
<dbReference type="SUPFAM" id="SSF81296">
    <property type="entry name" value="E set domains"/>
    <property type="match status" value="1"/>
</dbReference>
<dbReference type="InterPro" id="IPR006598">
    <property type="entry name" value="CAP10"/>
</dbReference>
<proteinExistence type="inferred from homology"/>
<evidence type="ECO:0000256" key="9">
    <source>
        <dbReference type="ARBA" id="ARBA00049246"/>
    </source>
</evidence>
<comment type="catalytic activity">
    <reaction evidence="8">
        <text>L-seryl-[EGF-like domain protein] + UDP-alpha-D-xylose = 3-O-(beta-D-xylosyl)-L-seryl-[EGF-like domain protein] + UDP + H(+)</text>
        <dbReference type="Rhea" id="RHEA:62016"/>
        <dbReference type="Rhea" id="RHEA-COMP:16010"/>
        <dbReference type="Rhea" id="RHEA-COMP:16011"/>
        <dbReference type="ChEBI" id="CHEBI:15378"/>
        <dbReference type="ChEBI" id="CHEBI:29999"/>
        <dbReference type="ChEBI" id="CHEBI:57632"/>
        <dbReference type="ChEBI" id="CHEBI:58223"/>
        <dbReference type="ChEBI" id="CHEBI:132085"/>
    </reaction>
</comment>
<name>A0A6P7T8C6_9MOLL</name>
<dbReference type="KEGG" id="osn:115220983"/>
<dbReference type="InterPro" id="IPR014756">
    <property type="entry name" value="Ig_E-set"/>
</dbReference>